<dbReference type="OrthoDB" id="6227794at2"/>
<dbReference type="Proteomes" id="UP000321917">
    <property type="component" value="Unassembled WGS sequence"/>
</dbReference>
<gene>
    <name evidence="1" type="ORF">ESZ26_11575</name>
    <name evidence="2" type="ORF">ESZ27_10405</name>
</gene>
<organism evidence="2 4">
    <name type="scientific">Colwellia hornerae</name>
    <dbReference type="NCBI Taxonomy" id="89402"/>
    <lineage>
        <taxon>Bacteria</taxon>
        <taxon>Pseudomonadati</taxon>
        <taxon>Pseudomonadota</taxon>
        <taxon>Gammaproteobacteria</taxon>
        <taxon>Alteromonadales</taxon>
        <taxon>Colwelliaceae</taxon>
        <taxon>Colwellia</taxon>
    </lineage>
</organism>
<comment type="caution">
    <text evidence="2">The sequence shown here is derived from an EMBL/GenBank/DDBJ whole genome shotgun (WGS) entry which is preliminary data.</text>
</comment>
<protein>
    <submittedName>
        <fullName evidence="2">Uncharacterized protein</fullName>
    </submittedName>
</protein>
<sequence length="99" mass="10850">MARLKQAKVALQEAYDTFNQAVEKPLPALALSNTDSIQNLLNIVIRRESLSVAKKSSFPNKLSADLRKKLADVLLLIDKVDIEIIKANAKSTSTSVDKA</sequence>
<proteinExistence type="predicted"/>
<dbReference type="RefSeq" id="WP_146796681.1">
    <property type="nucleotide sequence ID" value="NZ_VOLP01000002.1"/>
</dbReference>
<dbReference type="EMBL" id="VOLQ01000017">
    <property type="protein sequence ID" value="TWX66635.1"/>
    <property type="molecule type" value="Genomic_DNA"/>
</dbReference>
<reference evidence="2 4" key="1">
    <citation type="submission" date="2019-07" db="EMBL/GenBank/DDBJ databases">
        <title>Genomes of sea-ice associated Colwellia species.</title>
        <authorList>
            <person name="Bowman J.P."/>
        </authorList>
    </citation>
    <scope>NUCLEOTIDE SEQUENCE [LARGE SCALE GENOMIC DNA]</scope>
    <source>
        <strain evidence="1 3">ACAM 607</strain>
        <strain evidence="2 4">IC036</strain>
    </source>
</reference>
<evidence type="ECO:0000313" key="2">
    <source>
        <dbReference type="EMBL" id="TWX66635.1"/>
    </source>
</evidence>
<dbReference type="EMBL" id="VOLR01000014">
    <property type="protein sequence ID" value="TWX58759.1"/>
    <property type="molecule type" value="Genomic_DNA"/>
</dbReference>
<evidence type="ECO:0000313" key="1">
    <source>
        <dbReference type="EMBL" id="TWX58759.1"/>
    </source>
</evidence>
<dbReference type="AlphaFoldDB" id="A0A5C6QC55"/>
<evidence type="ECO:0000313" key="4">
    <source>
        <dbReference type="Proteomes" id="UP000321917"/>
    </source>
</evidence>
<keyword evidence="3" id="KW-1185">Reference proteome</keyword>
<evidence type="ECO:0000313" key="3">
    <source>
        <dbReference type="Proteomes" id="UP000321525"/>
    </source>
</evidence>
<accession>A0A5C6QC55</accession>
<name>A0A5C6QC55_9GAMM</name>
<dbReference type="Proteomes" id="UP000321525">
    <property type="component" value="Unassembled WGS sequence"/>
</dbReference>